<keyword evidence="2" id="KW-1185">Reference proteome</keyword>
<evidence type="ECO:0000313" key="1">
    <source>
        <dbReference type="EMBL" id="KAK7829136.1"/>
    </source>
</evidence>
<sequence>MGAGSAYSVCGSLPGWIFSIPPNKQRGYGPKATQCGAHLSGPTVTHHLLLPFCPLVFISAIAQPQSTPTTEHPNLEPSVHFTSLEAKDLTGTPSAATATFSSHLPGVEAAHTALNTSMQAGATTEMVTMTPAASSTSKVTISMTIYDMAASVPSKPSDTDSTFRTSTSGMISISTPTGLVMTSQTTHTMSALGPDTPTTMSAATSPAPVGTTGLTPMMTSLRSAKAASSRSASSVTLVPEISSPSKGIHTFRSTSLPSSSMGDTVPWGTMTDVTSTHKVSGMSATHTDFIPSYPAMKSSYLLINESYPTTSGTVTTRSARNTTES</sequence>
<name>A0AAW0JSD6_MYOGA</name>
<reference evidence="1 2" key="1">
    <citation type="journal article" date="2023" name="bioRxiv">
        <title>Conserved and derived expression patterns and positive selection on dental genes reveal complex evolutionary context of ever-growing rodent molars.</title>
        <authorList>
            <person name="Calamari Z.T."/>
            <person name="Song A."/>
            <person name="Cohen E."/>
            <person name="Akter M."/>
            <person name="Roy R.D."/>
            <person name="Hallikas O."/>
            <person name="Christensen M.M."/>
            <person name="Li P."/>
            <person name="Marangoni P."/>
            <person name="Jernvall J."/>
            <person name="Klein O.D."/>
        </authorList>
    </citation>
    <scope>NUCLEOTIDE SEQUENCE [LARGE SCALE GENOMIC DNA]</scope>
    <source>
        <strain evidence="1">V071</strain>
    </source>
</reference>
<dbReference type="AlphaFoldDB" id="A0AAW0JSD6"/>
<protein>
    <submittedName>
        <fullName evidence="1">Uncharacterized protein</fullName>
    </submittedName>
</protein>
<organism evidence="1 2">
    <name type="scientific">Myodes glareolus</name>
    <name type="common">Bank vole</name>
    <name type="synonym">Clethrionomys glareolus</name>
    <dbReference type="NCBI Taxonomy" id="447135"/>
    <lineage>
        <taxon>Eukaryota</taxon>
        <taxon>Metazoa</taxon>
        <taxon>Chordata</taxon>
        <taxon>Craniata</taxon>
        <taxon>Vertebrata</taxon>
        <taxon>Euteleostomi</taxon>
        <taxon>Mammalia</taxon>
        <taxon>Eutheria</taxon>
        <taxon>Euarchontoglires</taxon>
        <taxon>Glires</taxon>
        <taxon>Rodentia</taxon>
        <taxon>Myomorpha</taxon>
        <taxon>Muroidea</taxon>
        <taxon>Cricetidae</taxon>
        <taxon>Arvicolinae</taxon>
        <taxon>Myodes</taxon>
    </lineage>
</organism>
<comment type="caution">
    <text evidence="1">The sequence shown here is derived from an EMBL/GenBank/DDBJ whole genome shotgun (WGS) entry which is preliminary data.</text>
</comment>
<accession>A0AAW0JSD6</accession>
<dbReference type="Proteomes" id="UP001488838">
    <property type="component" value="Unassembled WGS sequence"/>
</dbReference>
<dbReference type="EMBL" id="JBBHLL010000022">
    <property type="protein sequence ID" value="KAK7829136.1"/>
    <property type="molecule type" value="Genomic_DNA"/>
</dbReference>
<gene>
    <name evidence="1" type="ORF">U0070_012607</name>
</gene>
<proteinExistence type="predicted"/>
<evidence type="ECO:0000313" key="2">
    <source>
        <dbReference type="Proteomes" id="UP001488838"/>
    </source>
</evidence>